<dbReference type="AlphaFoldDB" id="A0A9N9CTB3"/>
<dbReference type="Proteomes" id="UP000789570">
    <property type="component" value="Unassembled WGS sequence"/>
</dbReference>
<gene>
    <name evidence="1" type="ORF">FCALED_LOCUS9279</name>
</gene>
<comment type="caution">
    <text evidence="1">The sequence shown here is derived from an EMBL/GenBank/DDBJ whole genome shotgun (WGS) entry which is preliminary data.</text>
</comment>
<keyword evidence="2" id="KW-1185">Reference proteome</keyword>
<proteinExistence type="predicted"/>
<name>A0A9N9CTB3_9GLOM</name>
<evidence type="ECO:0000313" key="2">
    <source>
        <dbReference type="Proteomes" id="UP000789570"/>
    </source>
</evidence>
<evidence type="ECO:0000313" key="1">
    <source>
        <dbReference type="EMBL" id="CAG8615319.1"/>
    </source>
</evidence>
<sequence length="65" mass="7570">MAKFKEGDEVEYEMSGVKKEGFVIEVLPKKPNEEQQYIVGLTKTTKQKDGSYVYEEKHKMKLKAK</sequence>
<protein>
    <submittedName>
        <fullName evidence="1">6560_t:CDS:1</fullName>
    </submittedName>
</protein>
<reference evidence="1" key="1">
    <citation type="submission" date="2021-06" db="EMBL/GenBank/DDBJ databases">
        <authorList>
            <person name="Kallberg Y."/>
            <person name="Tangrot J."/>
            <person name="Rosling A."/>
        </authorList>
    </citation>
    <scope>NUCLEOTIDE SEQUENCE</scope>
    <source>
        <strain evidence="1">UK204</strain>
    </source>
</reference>
<organism evidence="1 2">
    <name type="scientific">Funneliformis caledonium</name>
    <dbReference type="NCBI Taxonomy" id="1117310"/>
    <lineage>
        <taxon>Eukaryota</taxon>
        <taxon>Fungi</taxon>
        <taxon>Fungi incertae sedis</taxon>
        <taxon>Mucoromycota</taxon>
        <taxon>Glomeromycotina</taxon>
        <taxon>Glomeromycetes</taxon>
        <taxon>Glomerales</taxon>
        <taxon>Glomeraceae</taxon>
        <taxon>Funneliformis</taxon>
    </lineage>
</organism>
<dbReference type="EMBL" id="CAJVPQ010003005">
    <property type="protein sequence ID" value="CAG8615319.1"/>
    <property type="molecule type" value="Genomic_DNA"/>
</dbReference>
<accession>A0A9N9CTB3</accession>